<name>A0A0E0Q6G9_ORYRU</name>
<proteinExistence type="predicted"/>
<feature type="region of interest" description="Disordered" evidence="1">
    <location>
        <begin position="147"/>
        <end position="203"/>
    </location>
</feature>
<dbReference type="PANTHER" id="PTHR31325">
    <property type="entry name" value="OS01G0798800 PROTEIN-RELATED"/>
    <property type="match status" value="1"/>
</dbReference>
<dbReference type="STRING" id="4529.A0A0E0Q6G9"/>
<keyword evidence="3" id="KW-1185">Reference proteome</keyword>
<reference evidence="3" key="1">
    <citation type="submission" date="2013-06" db="EMBL/GenBank/DDBJ databases">
        <authorList>
            <person name="Zhao Q."/>
        </authorList>
    </citation>
    <scope>NUCLEOTIDE SEQUENCE</scope>
    <source>
        <strain evidence="3">cv. W1943</strain>
    </source>
</reference>
<dbReference type="HOGENOM" id="CLU_1374228_0_0_1"/>
<evidence type="ECO:0000256" key="1">
    <source>
        <dbReference type="SAM" id="MobiDB-lite"/>
    </source>
</evidence>
<dbReference type="OMA" id="TCVYKVP"/>
<reference evidence="2" key="2">
    <citation type="submission" date="2015-06" db="UniProtKB">
        <authorList>
            <consortium name="EnsemblPlants"/>
        </authorList>
    </citation>
    <scope>IDENTIFICATION</scope>
</reference>
<evidence type="ECO:0000313" key="3">
    <source>
        <dbReference type="Proteomes" id="UP000008022"/>
    </source>
</evidence>
<feature type="compositionally biased region" description="Basic and acidic residues" evidence="1">
    <location>
        <begin position="193"/>
        <end position="203"/>
    </location>
</feature>
<evidence type="ECO:0008006" key="4">
    <source>
        <dbReference type="Google" id="ProtNLM"/>
    </source>
</evidence>
<dbReference type="AlphaFoldDB" id="A0A0E0Q6G9"/>
<sequence length="203" mass="22641">MSNYMLYQLFVNPGMLLAGSRRNLFTDAYKQLKGIVKEKNLSLNERELAQRIIVEVQQPHEENEGELIDDAWSIAEELLNLEDEEKMWRVIEGVWVEMLCFSAARCKGYLHAKSLGTGGEFLSYVWLLLHYMGMETLAEKLARAELPNGARSGNSSTKHAGDSYGKEQAPGASTSHARGAYGDEDGAGPSSYHEIEVMGHENV</sequence>
<dbReference type="Gramene" id="ORUFI07G09760.1">
    <property type="protein sequence ID" value="ORUFI07G09760.1"/>
    <property type="gene ID" value="ORUFI07G09760"/>
</dbReference>
<dbReference type="EnsemblPlants" id="ORUFI07G09760.1">
    <property type="protein sequence ID" value="ORUFI07G09760.1"/>
    <property type="gene ID" value="ORUFI07G09760"/>
</dbReference>
<evidence type="ECO:0000313" key="2">
    <source>
        <dbReference type="EnsemblPlants" id="ORUFI07G09760.1"/>
    </source>
</evidence>
<dbReference type="Pfam" id="PF04578">
    <property type="entry name" value="DUF594"/>
    <property type="match status" value="1"/>
</dbReference>
<accession>A0A0E0Q6G9</accession>
<organism evidence="2 3">
    <name type="scientific">Oryza rufipogon</name>
    <name type="common">Brownbeard rice</name>
    <name type="synonym">Asian wild rice</name>
    <dbReference type="NCBI Taxonomy" id="4529"/>
    <lineage>
        <taxon>Eukaryota</taxon>
        <taxon>Viridiplantae</taxon>
        <taxon>Streptophyta</taxon>
        <taxon>Embryophyta</taxon>
        <taxon>Tracheophyta</taxon>
        <taxon>Spermatophyta</taxon>
        <taxon>Magnoliopsida</taxon>
        <taxon>Liliopsida</taxon>
        <taxon>Poales</taxon>
        <taxon>Poaceae</taxon>
        <taxon>BOP clade</taxon>
        <taxon>Oryzoideae</taxon>
        <taxon>Oryzeae</taxon>
        <taxon>Oryzinae</taxon>
        <taxon>Oryza</taxon>
    </lineage>
</organism>
<dbReference type="Proteomes" id="UP000008022">
    <property type="component" value="Unassembled WGS sequence"/>
</dbReference>
<protein>
    <recommendedName>
        <fullName evidence="4">DUF4220 domain-containing protein</fullName>
    </recommendedName>
</protein>
<dbReference type="eggNOG" id="ENOG502RRPP">
    <property type="taxonomic scope" value="Eukaryota"/>
</dbReference>
<dbReference type="InterPro" id="IPR007658">
    <property type="entry name" value="DUF594"/>
</dbReference>